<feature type="transmembrane region" description="Helical" evidence="1">
    <location>
        <begin position="49"/>
        <end position="67"/>
    </location>
</feature>
<dbReference type="AlphaFoldDB" id="A0A7I9UWM9"/>
<keyword evidence="1" id="KW-0472">Membrane</keyword>
<gene>
    <name evidence="2" type="ORF">nbrc107697_14280</name>
</gene>
<dbReference type="Proteomes" id="UP000444980">
    <property type="component" value="Unassembled WGS sequence"/>
</dbReference>
<evidence type="ECO:0000313" key="3">
    <source>
        <dbReference type="Proteomes" id="UP000444980"/>
    </source>
</evidence>
<keyword evidence="1" id="KW-0812">Transmembrane</keyword>
<keyword evidence="3" id="KW-1185">Reference proteome</keyword>
<name>A0A7I9UWM9_9ACTN</name>
<evidence type="ECO:0000256" key="1">
    <source>
        <dbReference type="SAM" id="Phobius"/>
    </source>
</evidence>
<sequence>MRTAGLFRRWRGALGGSGPAFGGVDLTGGGPRRTLSAAGNRLGSGTPTALARLGAGLGALSVLGVPFAALPLLWTPFASLPVVAALRFALPIGTARRGGFVHD</sequence>
<keyword evidence="1" id="KW-1133">Transmembrane helix</keyword>
<reference evidence="3" key="1">
    <citation type="submission" date="2019-06" db="EMBL/GenBank/DDBJ databases">
        <title>Gordonia isolated from sludge of a wastewater treatment plant.</title>
        <authorList>
            <person name="Tamura T."/>
            <person name="Aoyama K."/>
            <person name="Kang Y."/>
            <person name="Saito S."/>
            <person name="Akiyama N."/>
            <person name="Yazawa K."/>
            <person name="Gonoi T."/>
            <person name="Mikami Y."/>
        </authorList>
    </citation>
    <scope>NUCLEOTIDE SEQUENCE [LARGE SCALE GENOMIC DNA]</scope>
    <source>
        <strain evidence="3">NBRC 107697</strain>
    </source>
</reference>
<dbReference type="EMBL" id="BJOU01000001">
    <property type="protein sequence ID" value="GED97389.1"/>
    <property type="molecule type" value="Genomic_DNA"/>
</dbReference>
<evidence type="ECO:0000313" key="2">
    <source>
        <dbReference type="EMBL" id="GED97389.1"/>
    </source>
</evidence>
<organism evidence="2 3">
    <name type="scientific">Gordonia crocea</name>
    <dbReference type="NCBI Taxonomy" id="589162"/>
    <lineage>
        <taxon>Bacteria</taxon>
        <taxon>Bacillati</taxon>
        <taxon>Actinomycetota</taxon>
        <taxon>Actinomycetes</taxon>
        <taxon>Mycobacteriales</taxon>
        <taxon>Gordoniaceae</taxon>
        <taxon>Gordonia</taxon>
    </lineage>
</organism>
<protein>
    <submittedName>
        <fullName evidence="2">Uncharacterized protein</fullName>
    </submittedName>
</protein>
<comment type="caution">
    <text evidence="2">The sequence shown here is derived from an EMBL/GenBank/DDBJ whole genome shotgun (WGS) entry which is preliminary data.</text>
</comment>
<accession>A0A7I9UWM9</accession>
<proteinExistence type="predicted"/>